<dbReference type="InterPro" id="IPR051452">
    <property type="entry name" value="Diverse_Oxidoreductases"/>
</dbReference>
<evidence type="ECO:0000256" key="4">
    <source>
        <dbReference type="ARBA" id="ARBA00023004"/>
    </source>
</evidence>
<evidence type="ECO:0000256" key="2">
    <source>
        <dbReference type="ARBA" id="ARBA00022723"/>
    </source>
</evidence>
<dbReference type="PROSITE" id="PS51085">
    <property type="entry name" value="2FE2S_FER_2"/>
    <property type="match status" value="1"/>
</dbReference>
<dbReference type="Gene3D" id="3.10.20.30">
    <property type="match status" value="1"/>
</dbReference>
<dbReference type="Gene3D" id="1.10.150.120">
    <property type="entry name" value="[2Fe-2S]-binding domain"/>
    <property type="match status" value="1"/>
</dbReference>
<dbReference type="InterPro" id="IPR006058">
    <property type="entry name" value="2Fe2S_fd_BS"/>
</dbReference>
<dbReference type="RefSeq" id="WP_184865243.1">
    <property type="nucleotide sequence ID" value="NZ_JACHLK010000023.1"/>
</dbReference>
<keyword evidence="2" id="KW-0479">Metal-binding</keyword>
<dbReference type="PANTHER" id="PTHR44379:SF2">
    <property type="entry name" value="BLR6218 PROTEIN"/>
    <property type="match status" value="1"/>
</dbReference>
<dbReference type="GO" id="GO:0047121">
    <property type="term" value="F:isoquinoline 1-oxidoreductase activity"/>
    <property type="evidence" value="ECO:0007669"/>
    <property type="project" value="UniProtKB-EC"/>
</dbReference>
<name>A0A7X0UD57_9BURK</name>
<dbReference type="InterPro" id="IPR002888">
    <property type="entry name" value="2Fe-2S-bd"/>
</dbReference>
<accession>A0A7X0UD57</accession>
<dbReference type="InterPro" id="IPR036010">
    <property type="entry name" value="2Fe-2S_ferredoxin-like_sf"/>
</dbReference>
<comment type="caution">
    <text evidence="7">The sequence shown here is derived from an EMBL/GenBank/DDBJ whole genome shotgun (WGS) entry which is preliminary data.</text>
</comment>
<dbReference type="InterPro" id="IPR001041">
    <property type="entry name" value="2Fe-2S_ferredoxin-type"/>
</dbReference>
<proteinExistence type="predicted"/>
<protein>
    <submittedName>
        <fullName evidence="7">Isoquinoline 1-oxidoreductase alpha subunit</fullName>
        <ecNumber evidence="7">1.3.99.16</ecNumber>
    </submittedName>
</protein>
<keyword evidence="8" id="KW-1185">Reference proteome</keyword>
<dbReference type="AlphaFoldDB" id="A0A7X0UD57"/>
<evidence type="ECO:0000256" key="5">
    <source>
        <dbReference type="ARBA" id="ARBA00023014"/>
    </source>
</evidence>
<dbReference type="PROSITE" id="PS00197">
    <property type="entry name" value="2FE2S_FER_1"/>
    <property type="match status" value="1"/>
</dbReference>
<dbReference type="InterPro" id="IPR012675">
    <property type="entry name" value="Beta-grasp_dom_sf"/>
</dbReference>
<feature type="domain" description="2Fe-2S ferredoxin-type" evidence="6">
    <location>
        <begin position="1"/>
        <end position="76"/>
    </location>
</feature>
<evidence type="ECO:0000259" key="6">
    <source>
        <dbReference type="PROSITE" id="PS51085"/>
    </source>
</evidence>
<dbReference type="Proteomes" id="UP000575083">
    <property type="component" value="Unassembled WGS sequence"/>
</dbReference>
<keyword evidence="3 7" id="KW-0560">Oxidoreductase</keyword>
<dbReference type="SUPFAM" id="SSF47741">
    <property type="entry name" value="CO dehydrogenase ISP C-domain like"/>
    <property type="match status" value="1"/>
</dbReference>
<dbReference type="EMBL" id="JACHLK010000023">
    <property type="protein sequence ID" value="MBB6563833.1"/>
    <property type="molecule type" value="Genomic_DNA"/>
</dbReference>
<reference evidence="7 8" key="1">
    <citation type="submission" date="2020-08" db="EMBL/GenBank/DDBJ databases">
        <title>Functional genomics of gut bacteria from endangered species of beetles.</title>
        <authorList>
            <person name="Carlos-Shanley C."/>
        </authorList>
    </citation>
    <scope>NUCLEOTIDE SEQUENCE [LARGE SCALE GENOMIC DNA]</scope>
    <source>
        <strain evidence="7 8">S00198</strain>
    </source>
</reference>
<dbReference type="CDD" id="cd00207">
    <property type="entry name" value="fer2"/>
    <property type="match status" value="1"/>
</dbReference>
<dbReference type="GO" id="GO:0046872">
    <property type="term" value="F:metal ion binding"/>
    <property type="evidence" value="ECO:0007669"/>
    <property type="project" value="UniProtKB-KW"/>
</dbReference>
<dbReference type="EC" id="1.3.99.16" evidence="7"/>
<evidence type="ECO:0000313" key="8">
    <source>
        <dbReference type="Proteomes" id="UP000575083"/>
    </source>
</evidence>
<keyword evidence="1" id="KW-0001">2Fe-2S</keyword>
<sequence>MQLTINGKTHPVPAGWEQEPLLWILRETAGLVGTRFGCGVGLCGACTVLVDGEAARACLLTAEALQGRAITTIEGLAAADGTLHPVQQAWVAHNVPQCGYCQSGQIMGAVALLRATPRPDDAQIDAAMAGHLCRCGTQRRIRAAIHHAAGNTGGGTPA</sequence>
<dbReference type="SUPFAM" id="SSF54292">
    <property type="entry name" value="2Fe-2S ferredoxin-like"/>
    <property type="match status" value="1"/>
</dbReference>
<dbReference type="Pfam" id="PF00111">
    <property type="entry name" value="Fer2"/>
    <property type="match status" value="1"/>
</dbReference>
<dbReference type="Pfam" id="PF01799">
    <property type="entry name" value="Fer2_2"/>
    <property type="match status" value="1"/>
</dbReference>
<organism evidence="7 8">
    <name type="scientific">Acidovorax soli</name>
    <dbReference type="NCBI Taxonomy" id="592050"/>
    <lineage>
        <taxon>Bacteria</taxon>
        <taxon>Pseudomonadati</taxon>
        <taxon>Pseudomonadota</taxon>
        <taxon>Betaproteobacteria</taxon>
        <taxon>Burkholderiales</taxon>
        <taxon>Comamonadaceae</taxon>
        <taxon>Acidovorax</taxon>
    </lineage>
</organism>
<evidence type="ECO:0000313" key="7">
    <source>
        <dbReference type="EMBL" id="MBB6563833.1"/>
    </source>
</evidence>
<keyword evidence="5" id="KW-0411">Iron-sulfur</keyword>
<evidence type="ECO:0000256" key="3">
    <source>
        <dbReference type="ARBA" id="ARBA00023002"/>
    </source>
</evidence>
<keyword evidence="4" id="KW-0408">Iron</keyword>
<evidence type="ECO:0000256" key="1">
    <source>
        <dbReference type="ARBA" id="ARBA00022714"/>
    </source>
</evidence>
<dbReference type="InterPro" id="IPR036884">
    <property type="entry name" value="2Fe-2S-bd_dom_sf"/>
</dbReference>
<gene>
    <name evidence="7" type="ORF">HNP48_006559</name>
</gene>
<dbReference type="PANTHER" id="PTHR44379">
    <property type="entry name" value="OXIDOREDUCTASE WITH IRON-SULFUR SUBUNIT"/>
    <property type="match status" value="1"/>
</dbReference>
<dbReference type="GO" id="GO:0051537">
    <property type="term" value="F:2 iron, 2 sulfur cluster binding"/>
    <property type="evidence" value="ECO:0007669"/>
    <property type="project" value="UniProtKB-KW"/>
</dbReference>